<dbReference type="EMBL" id="BMAW01116619">
    <property type="protein sequence ID" value="GFT71360.1"/>
    <property type="molecule type" value="Genomic_DNA"/>
</dbReference>
<sequence>AFGQQIQPQEMTIEDSCPHVDDKFLYRSQRYTGKGIIHHLHVCIMYVDNAFSRKAGLKVVGNRGLECVVTSSIQCTNCS</sequence>
<gene>
    <name evidence="1" type="ORF">NPIL_436611</name>
</gene>
<organism evidence="1 2">
    <name type="scientific">Nephila pilipes</name>
    <name type="common">Giant wood spider</name>
    <name type="synonym">Nephila maculata</name>
    <dbReference type="NCBI Taxonomy" id="299642"/>
    <lineage>
        <taxon>Eukaryota</taxon>
        <taxon>Metazoa</taxon>
        <taxon>Ecdysozoa</taxon>
        <taxon>Arthropoda</taxon>
        <taxon>Chelicerata</taxon>
        <taxon>Arachnida</taxon>
        <taxon>Araneae</taxon>
        <taxon>Araneomorphae</taxon>
        <taxon>Entelegynae</taxon>
        <taxon>Araneoidea</taxon>
        <taxon>Nephilidae</taxon>
        <taxon>Nephila</taxon>
    </lineage>
</organism>
<proteinExistence type="predicted"/>
<accession>A0A8X6PHM6</accession>
<protein>
    <submittedName>
        <fullName evidence="1">Uncharacterized protein</fullName>
    </submittedName>
</protein>
<comment type="caution">
    <text evidence="1">The sequence shown here is derived from an EMBL/GenBank/DDBJ whole genome shotgun (WGS) entry which is preliminary data.</text>
</comment>
<name>A0A8X6PHM6_NEPPI</name>
<evidence type="ECO:0000313" key="2">
    <source>
        <dbReference type="Proteomes" id="UP000887013"/>
    </source>
</evidence>
<keyword evidence="2" id="KW-1185">Reference proteome</keyword>
<dbReference type="AlphaFoldDB" id="A0A8X6PHM6"/>
<feature type="non-terminal residue" evidence="1">
    <location>
        <position position="1"/>
    </location>
</feature>
<evidence type="ECO:0000313" key="1">
    <source>
        <dbReference type="EMBL" id="GFT71360.1"/>
    </source>
</evidence>
<dbReference type="Proteomes" id="UP000887013">
    <property type="component" value="Unassembled WGS sequence"/>
</dbReference>
<reference evidence="1" key="1">
    <citation type="submission" date="2020-08" db="EMBL/GenBank/DDBJ databases">
        <title>Multicomponent nature underlies the extraordinary mechanical properties of spider dragline silk.</title>
        <authorList>
            <person name="Kono N."/>
            <person name="Nakamura H."/>
            <person name="Mori M."/>
            <person name="Yoshida Y."/>
            <person name="Ohtoshi R."/>
            <person name="Malay A.D."/>
            <person name="Moran D.A.P."/>
            <person name="Tomita M."/>
            <person name="Numata K."/>
            <person name="Arakawa K."/>
        </authorList>
    </citation>
    <scope>NUCLEOTIDE SEQUENCE</scope>
</reference>